<gene>
    <name evidence="3" type="ORF">CEUTPL_LOCUS12590</name>
</gene>
<dbReference type="AlphaFoldDB" id="A0A9N9QRN8"/>
<sequence length="168" mass="18781">MPSKISGHILKFIENLEDMSATTDRSFLVANYSKPGQCNIIYCSDGFCRLAGYSRAEVMQRSASCSFLCGPLTSQQAVNGLREALQKGVEKHAEVLYYRKDGIQSGFDCDDEDEEMPINMQSAQSGDYGFEFVPNTGEEDRDEDETEHNQKENLSLVQTDVQKIGNVK</sequence>
<dbReference type="GO" id="GO:0005886">
    <property type="term" value="C:plasma membrane"/>
    <property type="evidence" value="ECO:0007669"/>
    <property type="project" value="TreeGrafter"/>
</dbReference>
<dbReference type="CDD" id="cd00130">
    <property type="entry name" value="PAS"/>
    <property type="match status" value="1"/>
</dbReference>
<dbReference type="InterPro" id="IPR000014">
    <property type="entry name" value="PAS"/>
</dbReference>
<dbReference type="PANTHER" id="PTHR10217:SF548">
    <property type="entry name" value="GH12235P"/>
    <property type="match status" value="1"/>
</dbReference>
<evidence type="ECO:0000313" key="4">
    <source>
        <dbReference type="Proteomes" id="UP001152799"/>
    </source>
</evidence>
<dbReference type="OrthoDB" id="432483at2759"/>
<dbReference type="InterPro" id="IPR035965">
    <property type="entry name" value="PAS-like_dom_sf"/>
</dbReference>
<dbReference type="PROSITE" id="PS50112">
    <property type="entry name" value="PAS"/>
    <property type="match status" value="1"/>
</dbReference>
<organism evidence="3 4">
    <name type="scientific">Ceutorhynchus assimilis</name>
    <name type="common">cabbage seed weevil</name>
    <dbReference type="NCBI Taxonomy" id="467358"/>
    <lineage>
        <taxon>Eukaryota</taxon>
        <taxon>Metazoa</taxon>
        <taxon>Ecdysozoa</taxon>
        <taxon>Arthropoda</taxon>
        <taxon>Hexapoda</taxon>
        <taxon>Insecta</taxon>
        <taxon>Pterygota</taxon>
        <taxon>Neoptera</taxon>
        <taxon>Endopterygota</taxon>
        <taxon>Coleoptera</taxon>
        <taxon>Polyphaga</taxon>
        <taxon>Cucujiformia</taxon>
        <taxon>Curculionidae</taxon>
        <taxon>Ceutorhynchinae</taxon>
        <taxon>Ceutorhynchus</taxon>
    </lineage>
</organism>
<feature type="compositionally biased region" description="Acidic residues" evidence="1">
    <location>
        <begin position="137"/>
        <end position="146"/>
    </location>
</feature>
<evidence type="ECO:0000313" key="3">
    <source>
        <dbReference type="EMBL" id="CAG9772169.1"/>
    </source>
</evidence>
<name>A0A9N9QRN8_9CUCU</name>
<dbReference type="SUPFAM" id="SSF55785">
    <property type="entry name" value="PYP-like sensor domain (PAS domain)"/>
    <property type="match status" value="1"/>
</dbReference>
<reference evidence="3" key="1">
    <citation type="submission" date="2022-01" db="EMBL/GenBank/DDBJ databases">
        <authorList>
            <person name="King R."/>
        </authorList>
    </citation>
    <scope>NUCLEOTIDE SEQUENCE</scope>
</reference>
<dbReference type="EMBL" id="OU892284">
    <property type="protein sequence ID" value="CAG9772169.1"/>
    <property type="molecule type" value="Genomic_DNA"/>
</dbReference>
<dbReference type="PANTHER" id="PTHR10217">
    <property type="entry name" value="VOLTAGE AND LIGAND GATED POTASSIUM CHANNEL"/>
    <property type="match status" value="1"/>
</dbReference>
<dbReference type="Pfam" id="PF13426">
    <property type="entry name" value="PAS_9"/>
    <property type="match status" value="1"/>
</dbReference>
<dbReference type="Gene3D" id="3.30.450.20">
    <property type="entry name" value="PAS domain"/>
    <property type="match status" value="1"/>
</dbReference>
<accession>A0A9N9QRN8</accession>
<protein>
    <recommendedName>
        <fullName evidence="2">PAS domain-containing protein</fullName>
    </recommendedName>
</protein>
<feature type="compositionally biased region" description="Polar residues" evidence="1">
    <location>
        <begin position="152"/>
        <end position="161"/>
    </location>
</feature>
<evidence type="ECO:0000259" key="2">
    <source>
        <dbReference type="PROSITE" id="PS50112"/>
    </source>
</evidence>
<evidence type="ECO:0000256" key="1">
    <source>
        <dbReference type="SAM" id="MobiDB-lite"/>
    </source>
</evidence>
<dbReference type="InterPro" id="IPR050818">
    <property type="entry name" value="KCNH_animal-type"/>
</dbReference>
<dbReference type="GO" id="GO:0042391">
    <property type="term" value="P:regulation of membrane potential"/>
    <property type="evidence" value="ECO:0007669"/>
    <property type="project" value="TreeGrafter"/>
</dbReference>
<dbReference type="GO" id="GO:0005242">
    <property type="term" value="F:inward rectifier potassium channel activity"/>
    <property type="evidence" value="ECO:0007669"/>
    <property type="project" value="TreeGrafter"/>
</dbReference>
<feature type="domain" description="PAS" evidence="2">
    <location>
        <begin position="40"/>
        <end position="92"/>
    </location>
</feature>
<proteinExistence type="predicted"/>
<feature type="region of interest" description="Disordered" evidence="1">
    <location>
        <begin position="121"/>
        <end position="168"/>
    </location>
</feature>
<dbReference type="Proteomes" id="UP001152799">
    <property type="component" value="Chromosome 8"/>
</dbReference>
<keyword evidence="4" id="KW-1185">Reference proteome</keyword>